<evidence type="ECO:0000313" key="3">
    <source>
        <dbReference type="Proteomes" id="UP000187464"/>
    </source>
</evidence>
<proteinExistence type="predicted"/>
<dbReference type="InterPro" id="IPR036291">
    <property type="entry name" value="NAD(P)-bd_dom_sf"/>
</dbReference>
<keyword evidence="3" id="KW-1185">Reference proteome</keyword>
<feature type="domain" description="NAD-dependent epimerase/dehydratase" evidence="1">
    <location>
        <begin position="6"/>
        <end position="229"/>
    </location>
</feature>
<protein>
    <submittedName>
        <fullName evidence="2">UDP-glucose 4 epimerase</fullName>
    </submittedName>
</protein>
<reference evidence="2 3" key="1">
    <citation type="submission" date="2016-08" db="EMBL/GenBank/DDBJ databases">
        <authorList>
            <person name="Seilhamer J.J."/>
        </authorList>
    </citation>
    <scope>NUCLEOTIDE SEQUENCE [LARGE SCALE GENOMIC DNA]</scope>
    <source>
        <strain evidence="2">M3/6</strain>
    </source>
</reference>
<name>A0A1R3T559_9BACT</name>
<dbReference type="InterPro" id="IPR050177">
    <property type="entry name" value="Lipid_A_modif_metabolic_enz"/>
</dbReference>
<dbReference type="InterPro" id="IPR001509">
    <property type="entry name" value="Epimerase_deHydtase"/>
</dbReference>
<organism evidence="2 3">
    <name type="scientific">Proteiniphilum saccharofermentans</name>
    <dbReference type="NCBI Taxonomy" id="1642647"/>
    <lineage>
        <taxon>Bacteria</taxon>
        <taxon>Pseudomonadati</taxon>
        <taxon>Bacteroidota</taxon>
        <taxon>Bacteroidia</taxon>
        <taxon>Bacteroidales</taxon>
        <taxon>Dysgonomonadaceae</taxon>
        <taxon>Proteiniphilum</taxon>
    </lineage>
</organism>
<evidence type="ECO:0000313" key="2">
    <source>
        <dbReference type="EMBL" id="SCD21332.1"/>
    </source>
</evidence>
<dbReference type="STRING" id="1642647.PSM36_2531"/>
<dbReference type="EMBL" id="LT605205">
    <property type="protein sequence ID" value="SCD21332.1"/>
    <property type="molecule type" value="Genomic_DNA"/>
</dbReference>
<evidence type="ECO:0000259" key="1">
    <source>
        <dbReference type="Pfam" id="PF01370"/>
    </source>
</evidence>
<dbReference type="KEGG" id="psac:PSM36_2531"/>
<dbReference type="Proteomes" id="UP000187464">
    <property type="component" value="Chromosome I"/>
</dbReference>
<dbReference type="Pfam" id="PF01370">
    <property type="entry name" value="Epimerase"/>
    <property type="match status" value="1"/>
</dbReference>
<dbReference type="PANTHER" id="PTHR43245:SF58">
    <property type="entry name" value="BLL5923 PROTEIN"/>
    <property type="match status" value="1"/>
</dbReference>
<dbReference type="AlphaFoldDB" id="A0A1R3T559"/>
<dbReference type="PANTHER" id="PTHR43245">
    <property type="entry name" value="BIFUNCTIONAL POLYMYXIN RESISTANCE PROTEIN ARNA"/>
    <property type="match status" value="1"/>
</dbReference>
<dbReference type="RefSeq" id="WP_076931170.1">
    <property type="nucleotide sequence ID" value="NZ_LT605205.1"/>
</dbReference>
<accession>A0A1R3T559</accession>
<dbReference type="Gene3D" id="3.40.50.720">
    <property type="entry name" value="NAD(P)-binding Rossmann-like Domain"/>
    <property type="match status" value="1"/>
</dbReference>
<sequence length="337" mass="38683">MRKRRILITGASGFIGSTVVDKALELGYETWAGIRTSSSRQYLQDERIRFIDLHYGDKTKLKEQLRNFTNEYGHFDDIIHIAGLTKARRKSDFDTVNWEYTKNFVEALIETDNVPDSFVFMSSLGAMGPGDEVGYTPMCADKTPTPNTAYGRSKLKAENWLKGIDGFPYLILRPTGVYGPRDRDYLILMRAVKNGLDVGAGYKKQLLSFIYIEDLVNIVFSLIEKGIRRKEYLVSDGDMYTDSEFNAIVRDVLHKKNVLRLKIPLFLVKPAAFISEKTAAIFGKATTFNSDKYRIMKQRNWACEIAPLKEDIGFQPAYRLKEGVEKTIEWYRKEGWL</sequence>
<gene>
    <name evidence="2" type="ORF">PSM36_2531</name>
</gene>
<dbReference type="SUPFAM" id="SSF51735">
    <property type="entry name" value="NAD(P)-binding Rossmann-fold domains"/>
    <property type="match status" value="1"/>
</dbReference>